<keyword evidence="3" id="KW-1185">Reference proteome</keyword>
<dbReference type="EMBL" id="NBSK02000001">
    <property type="protein sequence ID" value="KAJ0225096.1"/>
    <property type="molecule type" value="Genomic_DNA"/>
</dbReference>
<accession>A0A9R1XTD6</accession>
<protein>
    <recommendedName>
        <fullName evidence="1">PB1-like domain-containing protein</fullName>
    </recommendedName>
</protein>
<comment type="caution">
    <text evidence="2">The sequence shown here is derived from an EMBL/GenBank/DDBJ whole genome shotgun (WGS) entry which is preliminary data.</text>
</comment>
<dbReference type="InterPro" id="IPR058594">
    <property type="entry name" value="PB1-like_dom_pln"/>
</dbReference>
<evidence type="ECO:0000259" key="1">
    <source>
        <dbReference type="Pfam" id="PF26130"/>
    </source>
</evidence>
<name>A0A9R1XTD6_LACSA</name>
<evidence type="ECO:0000313" key="3">
    <source>
        <dbReference type="Proteomes" id="UP000235145"/>
    </source>
</evidence>
<dbReference type="Pfam" id="PF26130">
    <property type="entry name" value="PB1-like"/>
    <property type="match status" value="1"/>
</dbReference>
<evidence type="ECO:0000313" key="2">
    <source>
        <dbReference type="EMBL" id="KAJ0225096.1"/>
    </source>
</evidence>
<proteinExistence type="predicted"/>
<reference evidence="2 3" key="1">
    <citation type="journal article" date="2017" name="Nat. Commun.">
        <title>Genome assembly with in vitro proximity ligation data and whole-genome triplication in lettuce.</title>
        <authorList>
            <person name="Reyes-Chin-Wo S."/>
            <person name="Wang Z."/>
            <person name="Yang X."/>
            <person name="Kozik A."/>
            <person name="Arikit S."/>
            <person name="Song C."/>
            <person name="Xia L."/>
            <person name="Froenicke L."/>
            <person name="Lavelle D.O."/>
            <person name="Truco M.J."/>
            <person name="Xia R."/>
            <person name="Zhu S."/>
            <person name="Xu C."/>
            <person name="Xu H."/>
            <person name="Xu X."/>
            <person name="Cox K."/>
            <person name="Korf I."/>
            <person name="Meyers B.C."/>
            <person name="Michelmore R.W."/>
        </authorList>
    </citation>
    <scope>NUCLEOTIDE SEQUENCE [LARGE SCALE GENOMIC DNA]</scope>
    <source>
        <strain evidence="3">cv. Salinas</strain>
        <tissue evidence="2">Seedlings</tissue>
    </source>
</reference>
<sequence length="443" mass="51295">MMRYQERDIVVIRDSEILEKMLTFKKVMHGCPSIFSIELHHGGNFINFPNIRYTNGQARYFDVVDIDEFYAHELDLMMREIGYDSTEIMCYHFCLPNEGFDFGIRALGSKDYVHNCSQYVTHKKLIKVYTENRKMNFFTYFMSPKGPRRVIIEEIGNEEPSRPAFHVVSYQVVTSFQNEVDEGYLGLTLTFLQGSSCSIKLNLDWEVANEIPTNIHIDDDLMTNFQPLNGLKDQDNIPFHAKILFLSMMIEDKRVLVIWSLKVKTVKTKMFTGCHSLGGQRNEESDQEEDVEVIDNDAWDSLSDDSGDNRKIMQMIKDLGKQKLCSAGEVKNVALHVGQKYKAKNELKYKVYFHDLETRRNISFTKNYKSRLTTICDDIVVVNASGVSGPTSGKNVKDKDVNCEKVKCTWRLHASRSNVEDYWFIKTYNHKHTASKHKKSDIV</sequence>
<organism evidence="2 3">
    <name type="scientific">Lactuca sativa</name>
    <name type="common">Garden lettuce</name>
    <dbReference type="NCBI Taxonomy" id="4236"/>
    <lineage>
        <taxon>Eukaryota</taxon>
        <taxon>Viridiplantae</taxon>
        <taxon>Streptophyta</taxon>
        <taxon>Embryophyta</taxon>
        <taxon>Tracheophyta</taxon>
        <taxon>Spermatophyta</taxon>
        <taxon>Magnoliopsida</taxon>
        <taxon>eudicotyledons</taxon>
        <taxon>Gunneridae</taxon>
        <taxon>Pentapetalae</taxon>
        <taxon>asterids</taxon>
        <taxon>campanulids</taxon>
        <taxon>Asterales</taxon>
        <taxon>Asteraceae</taxon>
        <taxon>Cichorioideae</taxon>
        <taxon>Cichorieae</taxon>
        <taxon>Lactucinae</taxon>
        <taxon>Lactuca</taxon>
    </lineage>
</organism>
<dbReference type="Proteomes" id="UP000235145">
    <property type="component" value="Unassembled WGS sequence"/>
</dbReference>
<feature type="domain" description="PB1-like" evidence="1">
    <location>
        <begin position="35"/>
        <end position="131"/>
    </location>
</feature>
<gene>
    <name evidence="2" type="ORF">LSAT_V11C100003530</name>
</gene>
<dbReference type="AlphaFoldDB" id="A0A9R1XTD6"/>